<accession>A0A2P6P6F1</accession>
<dbReference type="EMBL" id="PDCK01000045">
    <property type="protein sequence ID" value="PRQ17515.1"/>
    <property type="molecule type" value="Genomic_DNA"/>
</dbReference>
<evidence type="ECO:0000256" key="1">
    <source>
        <dbReference type="ARBA" id="ARBA00002526"/>
    </source>
</evidence>
<dbReference type="InterPro" id="IPR013328">
    <property type="entry name" value="6PGD_dom2"/>
</dbReference>
<keyword evidence="10 12" id="KW-0570">Pentose shunt</keyword>
<evidence type="ECO:0000256" key="8">
    <source>
        <dbReference type="ARBA" id="ARBA00023002"/>
    </source>
</evidence>
<dbReference type="EC" id="1.1.1.44" evidence="5 12"/>
<dbReference type="InterPro" id="IPR008927">
    <property type="entry name" value="6-PGluconate_DH-like_C_sf"/>
</dbReference>
<feature type="domain" description="6-phosphogluconate dehydrogenase C-terminal" evidence="16">
    <location>
        <begin position="185"/>
        <end position="455"/>
    </location>
</feature>
<comment type="pathway">
    <text evidence="2 12">Carbohydrate degradation; pentose phosphate pathway; D-ribulose 5-phosphate from D-glucose 6-phosphate (oxidative stage): step 3/3.</text>
</comment>
<evidence type="ECO:0000256" key="15">
    <source>
        <dbReference type="PIRSR" id="PIRSR000109-3"/>
    </source>
</evidence>
<proteinExistence type="inferred from homology"/>
<evidence type="ECO:0000256" key="4">
    <source>
        <dbReference type="ARBA" id="ARBA00011738"/>
    </source>
</evidence>
<dbReference type="PANTHER" id="PTHR11811">
    <property type="entry name" value="6-PHOSPHOGLUCONATE DEHYDROGENASE"/>
    <property type="match status" value="1"/>
</dbReference>
<comment type="function">
    <text evidence="1 12">Catalyzes the oxidative decarboxylation of 6-phosphogluconate to ribulose 5-phosphate and CO(2), with concomitant reduction of NADP to NADPH.</text>
</comment>
<feature type="active site" description="Proton donor" evidence="13">
    <location>
        <position position="196"/>
    </location>
</feature>
<feature type="binding site" description="in other chain" evidence="14">
    <location>
        <position position="109"/>
    </location>
    <ligand>
        <name>substrate</name>
        <note>ligand shared between dimeric partners</note>
    </ligand>
</feature>
<evidence type="ECO:0000256" key="3">
    <source>
        <dbReference type="ARBA" id="ARBA00008419"/>
    </source>
</evidence>
<comment type="subunit">
    <text evidence="4 12">Homodimer.</text>
</comment>
<feature type="binding site" description="in other chain" evidence="14">
    <location>
        <begin position="192"/>
        <end position="193"/>
    </location>
    <ligand>
        <name>substrate</name>
        <note>ligand shared between dimeric partners</note>
    </ligand>
</feature>
<dbReference type="GO" id="GO:0050661">
    <property type="term" value="F:NADP binding"/>
    <property type="evidence" value="ECO:0007669"/>
    <property type="project" value="InterPro"/>
</dbReference>
<feature type="binding site" evidence="15">
    <location>
        <begin position="37"/>
        <end position="39"/>
    </location>
    <ligand>
        <name>NADP(+)</name>
        <dbReference type="ChEBI" id="CHEBI:58349"/>
    </ligand>
</feature>
<evidence type="ECO:0000313" key="17">
    <source>
        <dbReference type="EMBL" id="PRQ17515.1"/>
    </source>
</evidence>
<dbReference type="Gene3D" id="1.10.1040.10">
    <property type="entry name" value="N-(1-d-carboxylethyl)-l-norvaline Dehydrogenase, domain 2"/>
    <property type="match status" value="2"/>
</dbReference>
<dbReference type="Gene3D" id="3.40.50.720">
    <property type="entry name" value="NAD(P)-binding Rossmann-like Domain"/>
    <property type="match status" value="1"/>
</dbReference>
<comment type="caution">
    <text evidence="17">The sequence shown here is derived from an EMBL/GenBank/DDBJ whole genome shotgun (WGS) entry which is preliminary data.</text>
</comment>
<feature type="binding site" evidence="15">
    <location>
        <begin position="81"/>
        <end position="83"/>
    </location>
    <ligand>
        <name>NADP(+)</name>
        <dbReference type="ChEBI" id="CHEBI:58349"/>
    </ligand>
</feature>
<dbReference type="Proteomes" id="UP000238479">
    <property type="component" value="Chromosome 7"/>
</dbReference>
<dbReference type="GO" id="GO:0019521">
    <property type="term" value="P:D-gluconate metabolic process"/>
    <property type="evidence" value="ECO:0007669"/>
    <property type="project" value="UniProtKB-KW"/>
</dbReference>
<dbReference type="GO" id="GO:0006098">
    <property type="term" value="P:pentose-phosphate shunt"/>
    <property type="evidence" value="ECO:0007669"/>
    <property type="project" value="UniProtKB-UniPathway"/>
</dbReference>
<comment type="catalytic activity">
    <reaction evidence="11 12">
        <text>6-phospho-D-gluconate + NADP(+) = D-ribulose 5-phosphate + CO2 + NADPH</text>
        <dbReference type="Rhea" id="RHEA:10116"/>
        <dbReference type="ChEBI" id="CHEBI:16526"/>
        <dbReference type="ChEBI" id="CHEBI:57783"/>
        <dbReference type="ChEBI" id="CHEBI:58121"/>
        <dbReference type="ChEBI" id="CHEBI:58349"/>
        <dbReference type="ChEBI" id="CHEBI:58759"/>
        <dbReference type="EC" id="1.1.1.44"/>
    </reaction>
</comment>
<evidence type="ECO:0000256" key="6">
    <source>
        <dbReference type="ARBA" id="ARBA00018193"/>
    </source>
</evidence>
<evidence type="ECO:0000256" key="7">
    <source>
        <dbReference type="ARBA" id="ARBA00022857"/>
    </source>
</evidence>
<dbReference type="Pfam" id="PF03446">
    <property type="entry name" value="NAD_binding_2"/>
    <property type="match status" value="1"/>
</dbReference>
<dbReference type="STRING" id="74649.A0A2P6P6F1"/>
<gene>
    <name evidence="17" type="ORF">RchiOBHm_Chr7g0195821</name>
</gene>
<dbReference type="InterPro" id="IPR006113">
    <property type="entry name" value="6PGDH_Gnd/GntZ"/>
</dbReference>
<evidence type="ECO:0000256" key="11">
    <source>
        <dbReference type="ARBA" id="ARBA00048640"/>
    </source>
</evidence>
<dbReference type="SUPFAM" id="SSF48179">
    <property type="entry name" value="6-phosphogluconate dehydrogenase C-terminal domain-like"/>
    <property type="match status" value="1"/>
</dbReference>
<dbReference type="PRINTS" id="PR00076">
    <property type="entry name" value="6PGDHDRGNASE"/>
</dbReference>
<evidence type="ECO:0000256" key="13">
    <source>
        <dbReference type="PIRSR" id="PIRSR000109-1"/>
    </source>
</evidence>
<dbReference type="SUPFAM" id="SSF51735">
    <property type="entry name" value="NAD(P)-binding Rossmann-fold domains"/>
    <property type="match status" value="1"/>
</dbReference>
<feature type="binding site" evidence="15">
    <location>
        <position position="109"/>
    </location>
    <ligand>
        <name>NADP(+)</name>
        <dbReference type="ChEBI" id="CHEBI:58349"/>
    </ligand>
</feature>
<dbReference type="SMART" id="SM01350">
    <property type="entry name" value="6PGD"/>
    <property type="match status" value="1"/>
</dbReference>
<dbReference type="FunFam" id="1.10.1040.10:FF:000032">
    <property type="entry name" value="6-phosphogluconate dehydrogenase, decarboxylating"/>
    <property type="match status" value="1"/>
</dbReference>
<keyword evidence="18" id="KW-1185">Reference proteome</keyword>
<feature type="binding site" description="in other chain" evidence="14">
    <location>
        <position position="197"/>
    </location>
    <ligand>
        <name>substrate</name>
        <note>ligand shared between dimeric partners</note>
    </ligand>
</feature>
<dbReference type="PIRSF" id="PIRSF000109">
    <property type="entry name" value="6PGD"/>
    <property type="match status" value="1"/>
</dbReference>
<keyword evidence="7 12" id="KW-0521">NADP</keyword>
<dbReference type="InterPro" id="IPR036291">
    <property type="entry name" value="NAD(P)-bd_dom_sf"/>
</dbReference>
<reference evidence="17 18" key="1">
    <citation type="journal article" date="2018" name="Nat. Genet.">
        <title>The Rosa genome provides new insights in the design of modern roses.</title>
        <authorList>
            <person name="Bendahmane M."/>
        </authorList>
    </citation>
    <scope>NUCLEOTIDE SEQUENCE [LARGE SCALE GENOMIC DNA]</scope>
    <source>
        <strain evidence="18">cv. Old Blush</strain>
    </source>
</reference>
<dbReference type="UniPathway" id="UPA00115">
    <property type="reaction ID" value="UER00410"/>
</dbReference>
<dbReference type="AlphaFoldDB" id="A0A2P6P6F1"/>
<dbReference type="GO" id="GO:0004616">
    <property type="term" value="F:phosphogluconate dehydrogenase (decarboxylating) activity"/>
    <property type="evidence" value="ECO:0007669"/>
    <property type="project" value="UniProtKB-EC"/>
</dbReference>
<keyword evidence="9" id="KW-0311">Gluconate utilization</keyword>
<evidence type="ECO:0000256" key="5">
    <source>
        <dbReference type="ARBA" id="ARBA00013011"/>
    </source>
</evidence>
<protein>
    <recommendedName>
        <fullName evidence="6 12">6-phosphogluconate dehydrogenase, decarboxylating</fullName>
        <ecNumber evidence="5 12">1.1.1.44</ecNumber>
    </recommendedName>
</protein>
<evidence type="ECO:0000256" key="14">
    <source>
        <dbReference type="PIRSR" id="PIRSR000109-2"/>
    </source>
</evidence>
<evidence type="ECO:0000259" key="16">
    <source>
        <dbReference type="SMART" id="SM01350"/>
    </source>
</evidence>
<feature type="binding site" evidence="15">
    <location>
        <begin position="14"/>
        <end position="19"/>
    </location>
    <ligand>
        <name>NADP(+)</name>
        <dbReference type="ChEBI" id="CHEBI:58349"/>
    </ligand>
</feature>
<feature type="binding site" description="in other chain" evidence="14">
    <location>
        <begin position="135"/>
        <end position="137"/>
    </location>
    <ligand>
        <name>substrate</name>
        <note>ligand shared between dimeric partners</note>
    </ligand>
</feature>
<sequence length="468" mass="50834">MEASPALSRIGLAGLAVMGQNLALNIAEKGFPISVYNRTTSKVDETVDRAVNEGNLPLSGQYTPKDFVLSLQRPRSVIILVKAGAPVDQTIAALSAYMEPGDAIIDGGNEWYENTERRIHEASAKGLLYLGMGVSGGEEGARHGPSLMPGGSHQAYSNVQDILHKVAAQVEDGPCVTYIGQGGSGNFVKMVHNGIEYGDMQLISEAYDVFLVEITADIFKVKDDLADGFLVDKLLDKTGMKGTGKWTVQQAAELSVAAPTIAASLDCRYLSGLKEERESAEEALKQAGFKEEIGNVTSGIDKKRLIDDVRQALYASKICSYAQGMNLLRAKSMEKGWNLNLGELARIWKGGCIIRAVFLDRIKNAYQRNQGLPNLVVDPDFAKEMVQRQAAWRRVVGLAVAAGISTPGMCASLSYFDTYRRARLPANLVQAQRDLFGAHTYERVDRPGSFHTEWTKLAQKSSGVGVLN</sequence>
<dbReference type="OMA" id="QALYMGK"/>
<comment type="similarity">
    <text evidence="3 12">Belongs to the 6-phosphogluconate dehydrogenase family.</text>
</comment>
<evidence type="ECO:0000256" key="12">
    <source>
        <dbReference type="PIRNR" id="PIRNR000109"/>
    </source>
</evidence>
<name>A0A2P6P6F1_ROSCH</name>
<dbReference type="Gramene" id="PRQ17515">
    <property type="protein sequence ID" value="PRQ17515"/>
    <property type="gene ID" value="RchiOBHm_Chr7g0195821"/>
</dbReference>
<dbReference type="InterPro" id="IPR006183">
    <property type="entry name" value="Pgluconate_DH"/>
</dbReference>
<feature type="binding site" evidence="14">
    <location>
        <position position="439"/>
    </location>
    <ligand>
        <name>substrate</name>
        <note>ligand shared between dimeric partners</note>
    </ligand>
</feature>
<evidence type="ECO:0000256" key="9">
    <source>
        <dbReference type="ARBA" id="ARBA00023064"/>
    </source>
</evidence>
<feature type="binding site" evidence="14">
    <location>
        <position position="433"/>
    </location>
    <ligand>
        <name>substrate</name>
        <note>ligand shared between dimeric partners</note>
    </ligand>
</feature>
<dbReference type="Pfam" id="PF00393">
    <property type="entry name" value="6PGD"/>
    <property type="match status" value="1"/>
</dbReference>
<evidence type="ECO:0000313" key="18">
    <source>
        <dbReference type="Proteomes" id="UP000238479"/>
    </source>
</evidence>
<feature type="binding site" description="in other chain" evidence="14">
    <location>
        <position position="241"/>
    </location>
    <ligand>
        <name>substrate</name>
        <note>ligand shared between dimeric partners</note>
    </ligand>
</feature>
<dbReference type="Gene3D" id="1.20.5.320">
    <property type="entry name" value="6-Phosphogluconate Dehydrogenase, domain 3"/>
    <property type="match status" value="1"/>
</dbReference>
<dbReference type="FunFam" id="3.40.50.720:FF:000007">
    <property type="entry name" value="6-phosphogluconate dehydrogenase, decarboxylating"/>
    <property type="match status" value="1"/>
</dbReference>
<dbReference type="FunFam" id="1.20.5.320:FF:000001">
    <property type="entry name" value="6-phosphogluconate dehydrogenase, decarboxylating"/>
    <property type="match status" value="1"/>
</dbReference>
<dbReference type="InterPro" id="IPR006115">
    <property type="entry name" value="6PGDH_NADP-bd"/>
</dbReference>
<dbReference type="InterPro" id="IPR006114">
    <property type="entry name" value="6PGDH_C"/>
</dbReference>
<feature type="binding site" description="in other chain" evidence="14">
    <location>
        <position position="268"/>
    </location>
    <ligand>
        <name>substrate</name>
        <note>ligand shared between dimeric partners</note>
    </ligand>
</feature>
<evidence type="ECO:0000256" key="2">
    <source>
        <dbReference type="ARBA" id="ARBA00004874"/>
    </source>
</evidence>
<evidence type="ECO:0000256" key="10">
    <source>
        <dbReference type="ARBA" id="ARBA00023126"/>
    </source>
</evidence>
<keyword evidence="8 12" id="KW-0560">Oxidoreductase</keyword>
<feature type="active site" description="Proton acceptor" evidence="13">
    <location>
        <position position="189"/>
    </location>
</feature>
<organism evidence="17 18">
    <name type="scientific">Rosa chinensis</name>
    <name type="common">China rose</name>
    <dbReference type="NCBI Taxonomy" id="74649"/>
    <lineage>
        <taxon>Eukaryota</taxon>
        <taxon>Viridiplantae</taxon>
        <taxon>Streptophyta</taxon>
        <taxon>Embryophyta</taxon>
        <taxon>Tracheophyta</taxon>
        <taxon>Spermatophyta</taxon>
        <taxon>Magnoliopsida</taxon>
        <taxon>eudicotyledons</taxon>
        <taxon>Gunneridae</taxon>
        <taxon>Pentapetalae</taxon>
        <taxon>rosids</taxon>
        <taxon>fabids</taxon>
        <taxon>Rosales</taxon>
        <taxon>Rosaceae</taxon>
        <taxon>Rosoideae</taxon>
        <taxon>Rosoideae incertae sedis</taxon>
        <taxon>Rosa</taxon>
    </lineage>
</organism>